<feature type="domain" description="Acetyl-coenzyme A synthetase N-terminal" evidence="4">
    <location>
        <begin position="13"/>
        <end position="55"/>
    </location>
</feature>
<comment type="similarity">
    <text evidence="1">Belongs to the ATP-dependent AMP-binding enzyme family.</text>
</comment>
<evidence type="ECO:0000313" key="6">
    <source>
        <dbReference type="Proteomes" id="UP001611251"/>
    </source>
</evidence>
<dbReference type="PANTHER" id="PTHR43347">
    <property type="entry name" value="ACYL-COA SYNTHETASE"/>
    <property type="match status" value="1"/>
</dbReference>
<proteinExistence type="inferred from homology"/>
<feature type="domain" description="AMP-binding enzyme C-terminal" evidence="3">
    <location>
        <begin position="466"/>
        <end position="545"/>
    </location>
</feature>
<evidence type="ECO:0000313" key="5">
    <source>
        <dbReference type="EMBL" id="MFH8134512.1"/>
    </source>
</evidence>
<dbReference type="SUPFAM" id="SSF56801">
    <property type="entry name" value="Acetyl-CoA synthetase-like"/>
    <property type="match status" value="1"/>
</dbReference>
<dbReference type="PANTHER" id="PTHR43347:SF3">
    <property type="entry name" value="ACYL-COA SYNTHETASE SHORT-CHAIN FAMILY MEMBER 3, MITOCHONDRIAL"/>
    <property type="match status" value="1"/>
</dbReference>
<keyword evidence="6" id="KW-1185">Reference proteome</keyword>
<evidence type="ECO:0000259" key="2">
    <source>
        <dbReference type="Pfam" id="PF00501"/>
    </source>
</evidence>
<dbReference type="Gene3D" id="3.40.50.12780">
    <property type="entry name" value="N-terminal domain of ligase-like"/>
    <property type="match status" value="1"/>
</dbReference>
<dbReference type="PROSITE" id="PS00455">
    <property type="entry name" value="AMP_BINDING"/>
    <property type="match status" value="1"/>
</dbReference>
<dbReference type="InterPro" id="IPR042099">
    <property type="entry name" value="ANL_N_sf"/>
</dbReference>
<dbReference type="RefSeq" id="WP_397214373.1">
    <property type="nucleotide sequence ID" value="NZ_JBGFSN010000004.1"/>
</dbReference>
<name>A0ABW7PW99_9GAMM</name>
<dbReference type="InterPro" id="IPR025110">
    <property type="entry name" value="AMP-bd_C"/>
</dbReference>
<organism evidence="5 6">
    <name type="scientific">Pantoea osteomyelitidis</name>
    <dbReference type="NCBI Taxonomy" id="3230026"/>
    <lineage>
        <taxon>Bacteria</taxon>
        <taxon>Pseudomonadati</taxon>
        <taxon>Pseudomonadota</taxon>
        <taxon>Gammaproteobacteria</taxon>
        <taxon>Enterobacterales</taxon>
        <taxon>Erwiniaceae</taxon>
        <taxon>Pantoea</taxon>
    </lineage>
</organism>
<protein>
    <submittedName>
        <fullName evidence="5">AMP-binding protein</fullName>
    </submittedName>
</protein>
<feature type="domain" description="AMP-dependent synthetase/ligase" evidence="2">
    <location>
        <begin position="65"/>
        <end position="400"/>
    </location>
</feature>
<accession>A0ABW7PW99</accession>
<gene>
    <name evidence="5" type="ORF">ABU178_10065</name>
</gene>
<dbReference type="Pfam" id="PF16177">
    <property type="entry name" value="ACAS_N"/>
    <property type="match status" value="1"/>
</dbReference>
<sequence>MLPLCVDDHFASQYWTQQATLLHWFTPWQQLHEHIEDGPRQRWFAGGETNLCYNALDRHLPAKRSQTAIIHCDRDGVISRISYGELLERVEALAWMLKRRGVAQGERVMICLPGGPLVVAAMLACARIGAVHVVTYSGTALTPLIQRIRACAPLLLLCNDQTAEVCRQTSGVEVIDCSAAALCLELETLRGRVIPCVALPADAPSHILFTSGTTGTPKGIVRDTGGYGVALLASLKHLFALKEEEIFFTSADVGWVTGHSYGVYGPLLAGITTLMVEAGAHNAPGARWWSLIAELGVTRLLTIPGAMRLARRQGVPAANLNSLRGIWLAGEPLDRPTEQWLSALGLPVQNHYWQTESGWPILSGSGDRQGAVMPRSVEILDDETGAPCAPDRPGMLVVRHTLGPGGMSTLWGDDVDHDQRYWRYDQGRWIYVTHDRAVRHIDGGIQVLGRMDDVINIGGKRLSTVEIESALQPLTAIQEAVAVRLSHPLLGEMPGIYVVTHNLDKAAQRALKKAIIRCVREACGHFALVRRVWFVTSIPRTFSGKVMRRAMNQQINR</sequence>
<evidence type="ECO:0000259" key="4">
    <source>
        <dbReference type="Pfam" id="PF16177"/>
    </source>
</evidence>
<dbReference type="InterPro" id="IPR020845">
    <property type="entry name" value="AMP-binding_CS"/>
</dbReference>
<dbReference type="InterPro" id="IPR045851">
    <property type="entry name" value="AMP-bd_C_sf"/>
</dbReference>
<dbReference type="EMBL" id="JBGFSN010000004">
    <property type="protein sequence ID" value="MFH8134512.1"/>
    <property type="molecule type" value="Genomic_DNA"/>
</dbReference>
<evidence type="ECO:0000259" key="3">
    <source>
        <dbReference type="Pfam" id="PF13193"/>
    </source>
</evidence>
<dbReference type="InterPro" id="IPR000873">
    <property type="entry name" value="AMP-dep_synth/lig_dom"/>
</dbReference>
<comment type="caution">
    <text evidence="5">The sequence shown here is derived from an EMBL/GenBank/DDBJ whole genome shotgun (WGS) entry which is preliminary data.</text>
</comment>
<dbReference type="Gene3D" id="3.30.300.30">
    <property type="match status" value="1"/>
</dbReference>
<evidence type="ECO:0000256" key="1">
    <source>
        <dbReference type="ARBA" id="ARBA00006432"/>
    </source>
</evidence>
<reference evidence="5 6" key="1">
    <citation type="submission" date="2024-08" db="EMBL/GenBank/DDBJ databases">
        <title>Pantoea ronii - a newly identified human opportunistic pathogen.</title>
        <authorList>
            <person name="Keidar-Friedman D."/>
            <person name="Sorek N."/>
            <person name="Leshin-Carmel D."/>
            <person name="Tsur A."/>
            <person name="Amsalem M."/>
            <person name="Tolkach D."/>
            <person name="Brosh-Nissimov T."/>
        </authorList>
    </citation>
    <scope>NUCLEOTIDE SEQUENCE [LARGE SCALE GENOMIC DNA]</scope>
    <source>
        <strain evidence="5 6">AA23256</strain>
    </source>
</reference>
<dbReference type="Proteomes" id="UP001611251">
    <property type="component" value="Unassembled WGS sequence"/>
</dbReference>
<dbReference type="Pfam" id="PF13193">
    <property type="entry name" value="AMP-binding_C"/>
    <property type="match status" value="1"/>
</dbReference>
<dbReference type="Pfam" id="PF00501">
    <property type="entry name" value="AMP-binding"/>
    <property type="match status" value="1"/>
</dbReference>
<dbReference type="InterPro" id="IPR032387">
    <property type="entry name" value="ACAS_N"/>
</dbReference>